<organism evidence="1 2">
    <name type="scientific">Strongyloides stercoralis</name>
    <name type="common">Threadworm</name>
    <dbReference type="NCBI Taxonomy" id="6248"/>
    <lineage>
        <taxon>Eukaryota</taxon>
        <taxon>Metazoa</taxon>
        <taxon>Ecdysozoa</taxon>
        <taxon>Nematoda</taxon>
        <taxon>Chromadorea</taxon>
        <taxon>Rhabditida</taxon>
        <taxon>Tylenchina</taxon>
        <taxon>Panagrolaimomorpha</taxon>
        <taxon>Strongyloidoidea</taxon>
        <taxon>Strongyloididae</taxon>
        <taxon>Strongyloides</taxon>
    </lineage>
</organism>
<dbReference type="Proteomes" id="UP000035681">
    <property type="component" value="Unplaced"/>
</dbReference>
<keyword evidence="1" id="KW-1185">Reference proteome</keyword>
<evidence type="ECO:0000313" key="2">
    <source>
        <dbReference type="WBParaSite" id="TCONS_00017045.p1"/>
    </source>
</evidence>
<dbReference type="WBParaSite" id="TCONS_00017045.p1">
    <property type="protein sequence ID" value="TCONS_00017045.p1"/>
    <property type="gene ID" value="XLOC_011155"/>
</dbReference>
<protein>
    <recommendedName>
        <fullName evidence="3">USP domain-containing protein</fullName>
    </recommendedName>
</protein>
<name>A0AAF5DR91_STRER</name>
<dbReference type="AlphaFoldDB" id="A0AAF5DR91"/>
<evidence type="ECO:0000313" key="1">
    <source>
        <dbReference type="Proteomes" id="UP000035681"/>
    </source>
</evidence>
<dbReference type="PANTHER" id="PTHR47326:SF1">
    <property type="entry name" value="HTH PSQ-TYPE DOMAIN-CONTAINING PROTEIN"/>
    <property type="match status" value="1"/>
</dbReference>
<accession>A0AAF5DR91</accession>
<reference evidence="2" key="1">
    <citation type="submission" date="2024-02" db="UniProtKB">
        <authorList>
            <consortium name="WormBaseParasite"/>
        </authorList>
    </citation>
    <scope>IDENTIFICATION</scope>
</reference>
<sequence>CLKSHIYHKELRLMQIVIPFENSKFYWTYELLKRWLVFTTYIYGYSNDFILKAVCTSEKIKSDSLAAVQMNRENYKSDNSNLKLNYTDIKQWRKNLFSIGQILDDYIQTSIRRLMVMPSVDKFMILQILHENNYNADKKQPVVIVELYCENDHIISKTQYEIMEVFNVEKPPTHKIIRDIVQKLRSISSVEDLHRSSRSISVQINENIKRVRESVTKKMKKSLKIHSQELVQTVYRLMEGDAAERLAFKEDQNFLDKLIMSDKAHFQLDGGINKQNVQYWSSENPEVIVEKQRNQEKIYGPFYFGDNKGNAVTVNKENYRYMLEHSVIPTIGNVNEMWYQQDGAPPHIAHETITFLKIIFGNRIISKNERVYRNKPKTIEDFKKNIETEILVLENNLDILIVNNYFKPNNYYILLCFAFHSRFLLTHRHYVAYFRSKKKWYCLNDHHETKEIDEKLLLTKKETILFMGFNKQKNVVKYEIFKLTVTTDIYEDIFDNGDEAPVHYATTNKKLLNKNFNNRWIEKYTNLIEWPPHKVYSHIISNLGKLKHTITEELINISKKIIKKAVDNTVKRCTKCLEYDSDHFEMFLDNDCG</sequence>
<proteinExistence type="predicted"/>
<dbReference type="PANTHER" id="PTHR47326">
    <property type="entry name" value="TRANSPOSABLE ELEMENT TC3 TRANSPOSASE-LIKE PROTEIN"/>
    <property type="match status" value="1"/>
</dbReference>
<evidence type="ECO:0008006" key="3">
    <source>
        <dbReference type="Google" id="ProtNLM"/>
    </source>
</evidence>
<dbReference type="GO" id="GO:0003676">
    <property type="term" value="F:nucleic acid binding"/>
    <property type="evidence" value="ECO:0007669"/>
    <property type="project" value="InterPro"/>
</dbReference>
<dbReference type="Gene3D" id="3.30.420.10">
    <property type="entry name" value="Ribonuclease H-like superfamily/Ribonuclease H"/>
    <property type="match status" value="2"/>
</dbReference>
<dbReference type="InterPro" id="IPR036397">
    <property type="entry name" value="RNaseH_sf"/>
</dbReference>